<feature type="compositionally biased region" description="Basic and acidic residues" evidence="1">
    <location>
        <begin position="78"/>
        <end position="90"/>
    </location>
</feature>
<proteinExistence type="predicted"/>
<feature type="region of interest" description="Disordered" evidence="1">
    <location>
        <begin position="47"/>
        <end position="90"/>
    </location>
</feature>
<sequence>MICRDGRDLIYGGNPSLAWTPRQGFQEASHQEGHCVARVRRFNNRFRSGKSRESPATIEVVDNSHDDSEFNSPDQAEIPEKHNDKQTESQ</sequence>
<dbReference type="AlphaFoldDB" id="A0AAV0NYP8"/>
<reference evidence="2" key="1">
    <citation type="submission" date="2022-08" db="EMBL/GenBank/DDBJ databases">
        <authorList>
            <person name="Gutierrez-Valencia J."/>
        </authorList>
    </citation>
    <scope>NUCLEOTIDE SEQUENCE</scope>
</reference>
<dbReference type="EMBL" id="CAMGYJ010000008">
    <property type="protein sequence ID" value="CAI0463313.1"/>
    <property type="molecule type" value="Genomic_DNA"/>
</dbReference>
<dbReference type="Proteomes" id="UP001154282">
    <property type="component" value="Unassembled WGS sequence"/>
</dbReference>
<keyword evidence="3" id="KW-1185">Reference proteome</keyword>
<organism evidence="2 3">
    <name type="scientific">Linum tenue</name>
    <dbReference type="NCBI Taxonomy" id="586396"/>
    <lineage>
        <taxon>Eukaryota</taxon>
        <taxon>Viridiplantae</taxon>
        <taxon>Streptophyta</taxon>
        <taxon>Embryophyta</taxon>
        <taxon>Tracheophyta</taxon>
        <taxon>Spermatophyta</taxon>
        <taxon>Magnoliopsida</taxon>
        <taxon>eudicotyledons</taxon>
        <taxon>Gunneridae</taxon>
        <taxon>Pentapetalae</taxon>
        <taxon>rosids</taxon>
        <taxon>fabids</taxon>
        <taxon>Malpighiales</taxon>
        <taxon>Linaceae</taxon>
        <taxon>Linum</taxon>
    </lineage>
</organism>
<name>A0AAV0NYP8_9ROSI</name>
<evidence type="ECO:0000313" key="2">
    <source>
        <dbReference type="EMBL" id="CAI0463313.1"/>
    </source>
</evidence>
<comment type="caution">
    <text evidence="2">The sequence shown here is derived from an EMBL/GenBank/DDBJ whole genome shotgun (WGS) entry which is preliminary data.</text>
</comment>
<gene>
    <name evidence="2" type="ORF">LITE_LOCUS35714</name>
</gene>
<evidence type="ECO:0000256" key="1">
    <source>
        <dbReference type="SAM" id="MobiDB-lite"/>
    </source>
</evidence>
<evidence type="ECO:0000313" key="3">
    <source>
        <dbReference type="Proteomes" id="UP001154282"/>
    </source>
</evidence>
<accession>A0AAV0NYP8</accession>
<protein>
    <submittedName>
        <fullName evidence="2">Uncharacterized protein</fullName>
    </submittedName>
</protein>